<keyword evidence="2" id="KW-1185">Reference proteome</keyword>
<dbReference type="Proteomes" id="UP000006072">
    <property type="component" value="Unassembled WGS sequence"/>
</dbReference>
<comment type="caution">
    <text evidence="1">The sequence shown here is derived from an EMBL/GenBank/DDBJ whole genome shotgun (WGS) entry which is preliminary data.</text>
</comment>
<organism evidence="1 2">
    <name type="scientific">Mycolicibacterium vaccae ATCC 25954</name>
    <dbReference type="NCBI Taxonomy" id="1194972"/>
    <lineage>
        <taxon>Bacteria</taxon>
        <taxon>Bacillati</taxon>
        <taxon>Actinomycetota</taxon>
        <taxon>Actinomycetes</taxon>
        <taxon>Mycobacteriales</taxon>
        <taxon>Mycobacteriaceae</taxon>
        <taxon>Mycolicibacterium</taxon>
    </lineage>
</organism>
<sequence>MGPLGQPGVTFTADDKVYGINGVAQRTLPSVDAIWRDGADLGPIIDKGLRMCD</sequence>
<dbReference type="AlphaFoldDB" id="K0VAP6"/>
<accession>K0VAP6</accession>
<evidence type="ECO:0000313" key="2">
    <source>
        <dbReference type="Proteomes" id="UP000006072"/>
    </source>
</evidence>
<name>K0VAP6_MYCVA</name>
<protein>
    <submittedName>
        <fullName evidence="1">Uncharacterized protein</fullName>
    </submittedName>
</protein>
<evidence type="ECO:0000313" key="1">
    <source>
        <dbReference type="EMBL" id="EJZ08104.1"/>
    </source>
</evidence>
<dbReference type="PATRIC" id="fig|1194972.3.peg.3319"/>
<gene>
    <name evidence="1" type="ORF">MVAC_16615</name>
</gene>
<dbReference type="HOGENOM" id="CLU_3063748_0_0_11"/>
<dbReference type="RefSeq" id="WP_003933295.1">
    <property type="nucleotide sequence ID" value="NZ_JH814700.1"/>
</dbReference>
<proteinExistence type="predicted"/>
<reference evidence="1 2" key="1">
    <citation type="journal article" date="2012" name="J. Bacteriol.">
        <title>Complete Genome Sequence of Mycobacterium vaccae Type Strain ATCC 25954.</title>
        <authorList>
            <person name="Ho Y.S."/>
            <person name="Adroub S.A."/>
            <person name="Abadi M."/>
            <person name="Al Alwan B."/>
            <person name="Alkhateeb R."/>
            <person name="Gao G."/>
            <person name="Ragab A."/>
            <person name="Ali S."/>
            <person name="van Soolingen D."/>
            <person name="Bitter W."/>
            <person name="Pain A."/>
            <person name="Abdallah A.M."/>
        </authorList>
    </citation>
    <scope>NUCLEOTIDE SEQUENCE [LARGE SCALE GENOMIC DNA]</scope>
    <source>
        <strain evidence="1 2">ATCC 25954</strain>
    </source>
</reference>
<dbReference type="EMBL" id="ALQA01000035">
    <property type="protein sequence ID" value="EJZ08104.1"/>
    <property type="molecule type" value="Genomic_DNA"/>
</dbReference>